<dbReference type="GO" id="GO:0005829">
    <property type="term" value="C:cytosol"/>
    <property type="evidence" value="ECO:0007669"/>
    <property type="project" value="TreeGrafter"/>
</dbReference>
<dbReference type="EMBL" id="JAPZVP010000005">
    <property type="protein sequence ID" value="MDA1359508.1"/>
    <property type="molecule type" value="Genomic_DNA"/>
</dbReference>
<dbReference type="PROSITE" id="PS51197">
    <property type="entry name" value="HTH_RRF2_2"/>
    <property type="match status" value="1"/>
</dbReference>
<dbReference type="SUPFAM" id="SSF46785">
    <property type="entry name" value="Winged helix' DNA-binding domain"/>
    <property type="match status" value="1"/>
</dbReference>
<name>A0A9X3P647_9ACTN</name>
<dbReference type="PANTHER" id="PTHR33221">
    <property type="entry name" value="WINGED HELIX-TURN-HELIX TRANSCRIPTIONAL REGULATOR, RRF2 FAMILY"/>
    <property type="match status" value="1"/>
</dbReference>
<dbReference type="GO" id="GO:0003677">
    <property type="term" value="F:DNA binding"/>
    <property type="evidence" value="ECO:0007669"/>
    <property type="project" value="UniProtKB-KW"/>
</dbReference>
<gene>
    <name evidence="2" type="ORF">O1R50_07740</name>
</gene>
<evidence type="ECO:0000256" key="1">
    <source>
        <dbReference type="ARBA" id="ARBA00023125"/>
    </source>
</evidence>
<sequence>MQVSARGECAVRIALTLATDHPRTISAGALASAQGLPGKFAEVILGDLRRAHLVASARGVEGGYRLARGPERISVGEVLRAVDGPLSEVRGRRPEETSYEGAAVNLPRLWVAARAAVRSVLDEVSLEQAATGEFPVRVAELTAQEGAWFPRLGCAAGTRDLKSTYPIE</sequence>
<accession>A0A9X3P647</accession>
<evidence type="ECO:0000313" key="3">
    <source>
        <dbReference type="Proteomes" id="UP001146067"/>
    </source>
</evidence>
<organism evidence="2 3">
    <name type="scientific">Glycomyces luteolus</name>
    <dbReference type="NCBI Taxonomy" id="2670330"/>
    <lineage>
        <taxon>Bacteria</taxon>
        <taxon>Bacillati</taxon>
        <taxon>Actinomycetota</taxon>
        <taxon>Actinomycetes</taxon>
        <taxon>Glycomycetales</taxon>
        <taxon>Glycomycetaceae</taxon>
        <taxon>Glycomyces</taxon>
    </lineage>
</organism>
<dbReference type="NCBIfam" id="TIGR00738">
    <property type="entry name" value="rrf2_super"/>
    <property type="match status" value="1"/>
</dbReference>
<comment type="caution">
    <text evidence="2">The sequence shown here is derived from an EMBL/GenBank/DDBJ whole genome shotgun (WGS) entry which is preliminary data.</text>
</comment>
<dbReference type="InterPro" id="IPR036390">
    <property type="entry name" value="WH_DNA-bd_sf"/>
</dbReference>
<dbReference type="InterPro" id="IPR000944">
    <property type="entry name" value="Tscrpt_reg_Rrf2"/>
</dbReference>
<dbReference type="RefSeq" id="WP_270109350.1">
    <property type="nucleotide sequence ID" value="NZ_JAPZVP010000005.1"/>
</dbReference>
<proteinExistence type="predicted"/>
<keyword evidence="1" id="KW-0238">DNA-binding</keyword>
<dbReference type="Gene3D" id="1.10.10.10">
    <property type="entry name" value="Winged helix-like DNA-binding domain superfamily/Winged helix DNA-binding domain"/>
    <property type="match status" value="1"/>
</dbReference>
<dbReference type="InterPro" id="IPR036388">
    <property type="entry name" value="WH-like_DNA-bd_sf"/>
</dbReference>
<dbReference type="GO" id="GO:0003700">
    <property type="term" value="F:DNA-binding transcription factor activity"/>
    <property type="evidence" value="ECO:0007669"/>
    <property type="project" value="TreeGrafter"/>
</dbReference>
<dbReference type="PANTHER" id="PTHR33221:SF5">
    <property type="entry name" value="HTH-TYPE TRANSCRIPTIONAL REGULATOR ISCR"/>
    <property type="match status" value="1"/>
</dbReference>
<protein>
    <submittedName>
        <fullName evidence="2">Rrf2 family transcriptional regulator</fullName>
    </submittedName>
</protein>
<dbReference type="Proteomes" id="UP001146067">
    <property type="component" value="Unassembled WGS sequence"/>
</dbReference>
<dbReference type="Pfam" id="PF02082">
    <property type="entry name" value="Rrf2"/>
    <property type="match status" value="1"/>
</dbReference>
<reference evidence="2" key="1">
    <citation type="submission" date="2022-12" db="EMBL/GenBank/DDBJ databases">
        <title>Gycomyces niveus sp.nov.,a novel actinomycete isolated from soil in Shouguan.</title>
        <authorList>
            <person name="Yang X."/>
        </authorList>
    </citation>
    <scope>NUCLEOTIDE SEQUENCE</scope>
    <source>
        <strain evidence="2">NEAU-A15</strain>
    </source>
</reference>
<keyword evidence="3" id="KW-1185">Reference proteome</keyword>
<evidence type="ECO:0000313" key="2">
    <source>
        <dbReference type="EMBL" id="MDA1359508.1"/>
    </source>
</evidence>
<dbReference type="AlphaFoldDB" id="A0A9X3P647"/>